<evidence type="ECO:0000313" key="2">
    <source>
        <dbReference type="EMBL" id="TVP41416.1"/>
    </source>
</evidence>
<evidence type="ECO:0000256" key="1">
    <source>
        <dbReference type="SAM" id="MobiDB-lite"/>
    </source>
</evidence>
<dbReference type="OrthoDB" id="384514at2157"/>
<protein>
    <submittedName>
        <fullName evidence="2">Uncharacterized protein</fullName>
    </submittedName>
</protein>
<reference evidence="2 3" key="1">
    <citation type="journal article" date="2019" name="Front. Microbiol.">
        <title>Ammonia Oxidation by the Arctic Terrestrial Thaumarchaeote Candidatus Nitrosocosmicus arcticus Is Stimulated by Increasing Temperatures.</title>
        <authorList>
            <person name="Alves R.J.E."/>
            <person name="Kerou M."/>
            <person name="Zappe A."/>
            <person name="Bittner R."/>
            <person name="Abby S.S."/>
            <person name="Schmidt H.A."/>
            <person name="Pfeifer K."/>
            <person name="Schleper C."/>
        </authorList>
    </citation>
    <scope>NUCLEOTIDE SEQUENCE [LARGE SCALE GENOMIC DNA]</scope>
    <source>
        <strain evidence="2 3">Kfb</strain>
    </source>
</reference>
<comment type="caution">
    <text evidence="2">The sequence shown here is derived from an EMBL/GenBank/DDBJ whole genome shotgun (WGS) entry which is preliminary data.</text>
</comment>
<organism evidence="2 3">
    <name type="scientific">Candidatus Nitrosocosmicus arcticus</name>
    <dbReference type="NCBI Taxonomy" id="2035267"/>
    <lineage>
        <taxon>Archaea</taxon>
        <taxon>Nitrososphaerota</taxon>
        <taxon>Nitrososphaeria</taxon>
        <taxon>Nitrososphaerales</taxon>
        <taxon>Nitrososphaeraceae</taxon>
        <taxon>Candidatus Nitrosocosmicus</taxon>
    </lineage>
</organism>
<feature type="region of interest" description="Disordered" evidence="1">
    <location>
        <begin position="1"/>
        <end position="24"/>
    </location>
</feature>
<gene>
    <name evidence="2" type="ORF">NARC_30130</name>
</gene>
<name>A0A557SXT5_9ARCH</name>
<feature type="compositionally biased region" description="Polar residues" evidence="1">
    <location>
        <begin position="1"/>
        <end position="18"/>
    </location>
</feature>
<sequence length="99" mass="9696">MTGNDPNPSDFPGSSTGTPVAIGPGAYDITEDLASTGALQAELSATSIITTTTATGDCTANLGPNQNFLSASGTMTSGGSQECTLINTVTINGGTVPTP</sequence>
<evidence type="ECO:0000313" key="3">
    <source>
        <dbReference type="Proteomes" id="UP000315289"/>
    </source>
</evidence>
<proteinExistence type="predicted"/>
<dbReference type="Proteomes" id="UP000315289">
    <property type="component" value="Unassembled WGS sequence"/>
</dbReference>
<dbReference type="EMBL" id="VOAH01000003">
    <property type="protein sequence ID" value="TVP41416.1"/>
    <property type="molecule type" value="Genomic_DNA"/>
</dbReference>
<accession>A0A557SXT5</accession>
<dbReference type="RefSeq" id="WP_144728871.1">
    <property type="nucleotide sequence ID" value="NZ_ML675579.1"/>
</dbReference>
<dbReference type="AlphaFoldDB" id="A0A557SXT5"/>
<keyword evidence="3" id="KW-1185">Reference proteome</keyword>